<name>F5RH79_METUF</name>
<dbReference type="Proteomes" id="UP000005019">
    <property type="component" value="Unassembled WGS sequence"/>
</dbReference>
<dbReference type="InterPro" id="IPR025943">
    <property type="entry name" value="Sigma_54_int_dom_ATP-bd_2"/>
</dbReference>
<dbReference type="Gene3D" id="1.10.8.60">
    <property type="match status" value="1"/>
</dbReference>
<dbReference type="CDD" id="cd00009">
    <property type="entry name" value="AAA"/>
    <property type="match status" value="1"/>
</dbReference>
<keyword evidence="3" id="KW-0805">Transcription regulation</keyword>
<evidence type="ECO:0000256" key="5">
    <source>
        <dbReference type="ARBA" id="ARBA00023163"/>
    </source>
</evidence>
<dbReference type="Gene3D" id="1.10.10.60">
    <property type="entry name" value="Homeodomain-like"/>
    <property type="match status" value="1"/>
</dbReference>
<dbReference type="Pfam" id="PF25601">
    <property type="entry name" value="AAA_lid_14"/>
    <property type="match status" value="1"/>
</dbReference>
<dbReference type="InterPro" id="IPR058031">
    <property type="entry name" value="AAA_lid_NorR"/>
</dbReference>
<dbReference type="InterPro" id="IPR009057">
    <property type="entry name" value="Homeodomain-like_sf"/>
</dbReference>
<dbReference type="InterPro" id="IPR002078">
    <property type="entry name" value="Sigma_54_int"/>
</dbReference>
<organism evidence="7 8">
    <name type="scientific">Methyloversatilis universalis (strain ATCC BAA-1314 / DSM 25237 / JCM 13912 / CCUG 52030 / FAM5)</name>
    <dbReference type="NCBI Taxonomy" id="1000565"/>
    <lineage>
        <taxon>Bacteria</taxon>
        <taxon>Pseudomonadati</taxon>
        <taxon>Pseudomonadota</taxon>
        <taxon>Betaproteobacteria</taxon>
        <taxon>Nitrosomonadales</taxon>
        <taxon>Sterolibacteriaceae</taxon>
        <taxon>Methyloversatilis</taxon>
    </lineage>
</organism>
<evidence type="ECO:0000256" key="2">
    <source>
        <dbReference type="ARBA" id="ARBA00022840"/>
    </source>
</evidence>
<dbReference type="PROSITE" id="PS00675">
    <property type="entry name" value="SIGMA54_INTERACT_1"/>
    <property type="match status" value="1"/>
</dbReference>
<dbReference type="GO" id="GO:0043565">
    <property type="term" value="F:sequence-specific DNA binding"/>
    <property type="evidence" value="ECO:0007669"/>
    <property type="project" value="InterPro"/>
</dbReference>
<keyword evidence="1" id="KW-0547">Nucleotide-binding</keyword>
<dbReference type="Pfam" id="PF00158">
    <property type="entry name" value="Sigma54_activat"/>
    <property type="match status" value="1"/>
</dbReference>
<comment type="caution">
    <text evidence="7">The sequence shown here is derived from an EMBL/GenBank/DDBJ whole genome shotgun (WGS) entry which is preliminary data.</text>
</comment>
<keyword evidence="5" id="KW-0804">Transcription</keyword>
<dbReference type="InterPro" id="IPR002197">
    <property type="entry name" value="HTH_Fis"/>
</dbReference>
<dbReference type="InterPro" id="IPR024096">
    <property type="entry name" value="NO_sig/Golgi_transp_ligand-bd"/>
</dbReference>
<dbReference type="OrthoDB" id="9761705at2"/>
<evidence type="ECO:0000256" key="1">
    <source>
        <dbReference type="ARBA" id="ARBA00022741"/>
    </source>
</evidence>
<dbReference type="InterPro" id="IPR010523">
    <property type="entry name" value="XylR_N"/>
</dbReference>
<evidence type="ECO:0000256" key="3">
    <source>
        <dbReference type="ARBA" id="ARBA00023015"/>
    </source>
</evidence>
<keyword evidence="4" id="KW-0238">DNA-binding</keyword>
<evidence type="ECO:0000256" key="4">
    <source>
        <dbReference type="ARBA" id="ARBA00023125"/>
    </source>
</evidence>
<evidence type="ECO:0000313" key="8">
    <source>
        <dbReference type="Proteomes" id="UP000005019"/>
    </source>
</evidence>
<evidence type="ECO:0000259" key="6">
    <source>
        <dbReference type="PROSITE" id="PS50045"/>
    </source>
</evidence>
<dbReference type="STRING" id="1000565.METUNv1_03680"/>
<dbReference type="AlphaFoldDB" id="F5RH79"/>
<dbReference type="SMART" id="SM00989">
    <property type="entry name" value="V4R"/>
    <property type="match status" value="1"/>
</dbReference>
<dbReference type="Pfam" id="PF02954">
    <property type="entry name" value="HTH_8"/>
    <property type="match status" value="1"/>
</dbReference>
<feature type="domain" description="Sigma-54 factor interaction" evidence="6">
    <location>
        <begin position="230"/>
        <end position="459"/>
    </location>
</feature>
<dbReference type="SUPFAM" id="SSF52540">
    <property type="entry name" value="P-loop containing nucleoside triphosphate hydrolases"/>
    <property type="match status" value="1"/>
</dbReference>
<dbReference type="SUPFAM" id="SSF111126">
    <property type="entry name" value="Ligand-binding domain in the NO signalling and Golgi transport"/>
    <property type="match status" value="1"/>
</dbReference>
<dbReference type="Gene3D" id="3.40.50.300">
    <property type="entry name" value="P-loop containing nucleotide triphosphate hydrolases"/>
    <property type="match status" value="1"/>
</dbReference>
<dbReference type="RefSeq" id="WP_008064244.1">
    <property type="nucleotide sequence ID" value="NZ_AFHG01000059.1"/>
</dbReference>
<dbReference type="SMART" id="SM00382">
    <property type="entry name" value="AAA"/>
    <property type="match status" value="1"/>
</dbReference>
<proteinExistence type="predicted"/>
<dbReference type="SUPFAM" id="SSF46689">
    <property type="entry name" value="Homeodomain-like"/>
    <property type="match status" value="1"/>
</dbReference>
<dbReference type="PROSITE" id="PS50045">
    <property type="entry name" value="SIGMA54_INTERACT_4"/>
    <property type="match status" value="1"/>
</dbReference>
<sequence length="563" mass="62673">MGTIKYPHNSDLRRLVRFSADDGLIWLAENRMLLMHCVAMSALRAQLIRSVGPDSARRILTRMGYESGMRDAELARTIRPDQNPIESFFVGPQLHMLEGSVQVTPVHIHIDVRSGEFDGEFLWEHSWEAEFHLREFGQAADPVCWMQIGYASGYTSAFMGRMVLFKETECACCGANHCRIVGKPVEEWEDGEQYARYFEPENRIAHLPSAAWAGVAQRDDRIEAPAPPDLIGSSASFRRAYELMLRAAGTTVTVLLLGETGVGKERFARVLHQMSPRKDAPFVAVNCAAIPNDLIESELFGVEKGAFTGAHASRAGKFERAEGGTLFLDEIGEMPLAAQAKLLRALQEGEIERLGDERTRKVNVRVVAATNVDLAQAVKEGRFRPDLYYRVHVYPIHIPPLRDRLADLRLLVDTLVGKFNRAHGKHVQGVSDKGFQALHAHHWPGNVRELENVIERGVVLAPQQGWIEAHHLFLSLEAVLARESGISACGKLEEGCGDAVREQLVEQILRSGIPLEALEQQLMKTCVDQEGGNIARAARRLGMSRPKLSYRLQRTDGEAAPAD</sequence>
<keyword evidence="8" id="KW-1185">Reference proteome</keyword>
<evidence type="ECO:0000313" key="7">
    <source>
        <dbReference type="EMBL" id="EGK69717.1"/>
    </source>
</evidence>
<dbReference type="Pfam" id="PF02830">
    <property type="entry name" value="V4R"/>
    <property type="match status" value="1"/>
</dbReference>
<protein>
    <submittedName>
        <fullName evidence="7">Transcriptional regulatory protein xylR</fullName>
    </submittedName>
</protein>
<dbReference type="InterPro" id="IPR004096">
    <property type="entry name" value="V4R"/>
</dbReference>
<dbReference type="InterPro" id="IPR025944">
    <property type="entry name" value="Sigma_54_int_dom_CS"/>
</dbReference>
<dbReference type="eggNOG" id="COG3829">
    <property type="taxonomic scope" value="Bacteria"/>
</dbReference>
<dbReference type="PROSITE" id="PS00676">
    <property type="entry name" value="SIGMA54_INTERACT_2"/>
    <property type="match status" value="1"/>
</dbReference>
<dbReference type="PANTHER" id="PTHR32071">
    <property type="entry name" value="TRANSCRIPTIONAL REGULATORY PROTEIN"/>
    <property type="match status" value="1"/>
</dbReference>
<dbReference type="PRINTS" id="PR01590">
    <property type="entry name" value="HTHFIS"/>
</dbReference>
<dbReference type="FunFam" id="3.40.50.300:FF:000006">
    <property type="entry name" value="DNA-binding transcriptional regulator NtrC"/>
    <property type="match status" value="1"/>
</dbReference>
<dbReference type="EMBL" id="AFHG01000059">
    <property type="protein sequence ID" value="EGK69717.1"/>
    <property type="molecule type" value="Genomic_DNA"/>
</dbReference>
<reference evidence="7 8" key="1">
    <citation type="journal article" date="2011" name="J. Bacteriol.">
        <title>Genome sequence of Methyloversatilis universalis FAM5T, a methylotrophic representative of the order Rhodocyclales.</title>
        <authorList>
            <person name="Kittichotirat W."/>
            <person name="Good N.M."/>
            <person name="Hall R."/>
            <person name="Bringel F."/>
            <person name="Lajus A."/>
            <person name="Medigue C."/>
            <person name="Smalley N.E."/>
            <person name="Beck D."/>
            <person name="Bumgarner R."/>
            <person name="Vuilleumier S."/>
            <person name="Kalyuzhnaya M.G."/>
        </authorList>
    </citation>
    <scope>NUCLEOTIDE SEQUENCE [LARGE SCALE GENOMIC DNA]</scope>
    <source>
        <strain evidence="8">ATCC BAA-1314 / JCM 13912 / FAM5</strain>
    </source>
</reference>
<accession>F5RH79</accession>
<dbReference type="Gene3D" id="3.30.1380.20">
    <property type="entry name" value="Trafficking protein particle complex subunit 3"/>
    <property type="match status" value="1"/>
</dbReference>
<dbReference type="Pfam" id="PF06505">
    <property type="entry name" value="XylR_N"/>
    <property type="match status" value="1"/>
</dbReference>
<dbReference type="GO" id="GO:0005524">
    <property type="term" value="F:ATP binding"/>
    <property type="evidence" value="ECO:0007669"/>
    <property type="project" value="UniProtKB-KW"/>
</dbReference>
<dbReference type="InterPro" id="IPR027417">
    <property type="entry name" value="P-loop_NTPase"/>
</dbReference>
<dbReference type="PROSITE" id="PS00688">
    <property type="entry name" value="SIGMA54_INTERACT_3"/>
    <property type="match status" value="1"/>
</dbReference>
<keyword evidence="2" id="KW-0067">ATP-binding</keyword>
<dbReference type="GO" id="GO:0006355">
    <property type="term" value="P:regulation of DNA-templated transcription"/>
    <property type="evidence" value="ECO:0007669"/>
    <property type="project" value="InterPro"/>
</dbReference>
<dbReference type="InterPro" id="IPR003593">
    <property type="entry name" value="AAA+_ATPase"/>
</dbReference>
<dbReference type="InterPro" id="IPR025662">
    <property type="entry name" value="Sigma_54_int_dom_ATP-bd_1"/>
</dbReference>
<gene>
    <name evidence="7" type="ORF">METUNv1_03680</name>
</gene>